<keyword evidence="2" id="KW-0255">Endonuclease</keyword>
<dbReference type="Proteomes" id="UP000199623">
    <property type="component" value="Unassembled WGS sequence"/>
</dbReference>
<organism evidence="2 3">
    <name type="scientific">Lentzea fradiae</name>
    <dbReference type="NCBI Taxonomy" id="200378"/>
    <lineage>
        <taxon>Bacteria</taxon>
        <taxon>Bacillati</taxon>
        <taxon>Actinomycetota</taxon>
        <taxon>Actinomycetes</taxon>
        <taxon>Pseudonocardiales</taxon>
        <taxon>Pseudonocardiaceae</taxon>
        <taxon>Lentzea</taxon>
    </lineage>
</organism>
<dbReference type="GO" id="GO:0004519">
    <property type="term" value="F:endonuclease activity"/>
    <property type="evidence" value="ECO:0007669"/>
    <property type="project" value="UniProtKB-KW"/>
</dbReference>
<gene>
    <name evidence="2" type="ORF">SAMN05216553_1325</name>
</gene>
<reference evidence="3" key="1">
    <citation type="submission" date="2016-10" db="EMBL/GenBank/DDBJ databases">
        <authorList>
            <person name="Varghese N."/>
            <person name="Submissions S."/>
        </authorList>
    </citation>
    <scope>NUCLEOTIDE SEQUENCE [LARGE SCALE GENOMIC DNA]</scope>
    <source>
        <strain evidence="3">CGMCC 4.3506</strain>
    </source>
</reference>
<keyword evidence="3" id="KW-1185">Reference proteome</keyword>
<evidence type="ECO:0000313" key="3">
    <source>
        <dbReference type="Proteomes" id="UP000199623"/>
    </source>
</evidence>
<dbReference type="Pfam" id="PF13613">
    <property type="entry name" value="HTH_Tnp_4"/>
    <property type="match status" value="1"/>
</dbReference>
<name>A0A1G8DND5_9PSEU</name>
<keyword evidence="2" id="KW-0540">Nuclease</keyword>
<evidence type="ECO:0000313" key="2">
    <source>
        <dbReference type="EMBL" id="SDH59214.1"/>
    </source>
</evidence>
<sequence>MCCSTVLPLSHQILTFVSRLIRVHRKYLEWLWRKLNPGRHALLVLMYWRKGEPFADVGAGFAVSTATY</sequence>
<dbReference type="AlphaFoldDB" id="A0A1G8DND5"/>
<dbReference type="EMBL" id="FNCC01000032">
    <property type="protein sequence ID" value="SDH59214.1"/>
    <property type="molecule type" value="Genomic_DNA"/>
</dbReference>
<protein>
    <submittedName>
        <fullName evidence="2">Helix-turn-helix of DDE superfamily endonuclease</fullName>
    </submittedName>
</protein>
<dbReference type="InterPro" id="IPR027805">
    <property type="entry name" value="Transposase_HTH_dom"/>
</dbReference>
<feature type="domain" description="Transposase Helix-turn-helix" evidence="1">
    <location>
        <begin position="33"/>
        <end position="67"/>
    </location>
</feature>
<proteinExistence type="predicted"/>
<accession>A0A1G8DND5</accession>
<evidence type="ECO:0000259" key="1">
    <source>
        <dbReference type="Pfam" id="PF13613"/>
    </source>
</evidence>
<keyword evidence="2" id="KW-0378">Hydrolase</keyword>